<comment type="caution">
    <text evidence="2">The sequence shown here is derived from an EMBL/GenBank/DDBJ whole genome shotgun (WGS) entry which is preliminary data.</text>
</comment>
<evidence type="ECO:0000313" key="2">
    <source>
        <dbReference type="EMBL" id="MBB5817127.1"/>
    </source>
</evidence>
<dbReference type="Gene3D" id="3.30.530.20">
    <property type="match status" value="1"/>
</dbReference>
<dbReference type="EMBL" id="JACHMP010000001">
    <property type="protein sequence ID" value="MBB5817127.1"/>
    <property type="molecule type" value="Genomic_DNA"/>
</dbReference>
<dbReference type="CDD" id="cd07812">
    <property type="entry name" value="SRPBCC"/>
    <property type="match status" value="1"/>
</dbReference>
<dbReference type="RefSeq" id="WP_184546149.1">
    <property type="nucleotide sequence ID" value="NZ_JACHMP010000001.1"/>
</dbReference>
<protein>
    <recommendedName>
        <fullName evidence="1">Coenzyme Q-binding protein COQ10 START domain-containing protein</fullName>
    </recommendedName>
</protein>
<evidence type="ECO:0000259" key="1">
    <source>
        <dbReference type="Pfam" id="PF03364"/>
    </source>
</evidence>
<gene>
    <name evidence="2" type="ORF">F4562_000189</name>
</gene>
<dbReference type="Proteomes" id="UP000540685">
    <property type="component" value="Unassembled WGS sequence"/>
</dbReference>
<name>A0A7W9IAG3_9ACTN</name>
<reference evidence="2 3" key="1">
    <citation type="submission" date="2020-08" db="EMBL/GenBank/DDBJ databases">
        <title>Sequencing the genomes of 1000 actinobacteria strains.</title>
        <authorList>
            <person name="Klenk H.-P."/>
        </authorList>
    </citation>
    <scope>NUCLEOTIDE SEQUENCE [LARGE SCALE GENOMIC DNA]</scope>
    <source>
        <strain evidence="2 3">DSM 46887</strain>
    </source>
</reference>
<proteinExistence type="predicted"/>
<accession>A0A7W9IAG3</accession>
<dbReference type="AlphaFoldDB" id="A0A7W9IAG3"/>
<sequence>MECRTERSDTYSVSIEAPPEFVWRVVANVEDWPRFSPFALAVKRTSETTYDVTGPQGPVVLSSLFHRELLLLDHRVILPDGTEIFIPYRVTANHRGSELIMTNVKSPGDSAEEYAEQLQWMRTELDGAKKYVEELYRA</sequence>
<dbReference type="InterPro" id="IPR005031">
    <property type="entry name" value="COQ10_START"/>
</dbReference>
<dbReference type="Pfam" id="PF03364">
    <property type="entry name" value="Polyketide_cyc"/>
    <property type="match status" value="1"/>
</dbReference>
<dbReference type="SUPFAM" id="SSF55961">
    <property type="entry name" value="Bet v1-like"/>
    <property type="match status" value="1"/>
</dbReference>
<organism evidence="2 3">
    <name type="scientific">Streptosporangium becharense</name>
    <dbReference type="NCBI Taxonomy" id="1816182"/>
    <lineage>
        <taxon>Bacteria</taxon>
        <taxon>Bacillati</taxon>
        <taxon>Actinomycetota</taxon>
        <taxon>Actinomycetes</taxon>
        <taxon>Streptosporangiales</taxon>
        <taxon>Streptosporangiaceae</taxon>
        <taxon>Streptosporangium</taxon>
    </lineage>
</organism>
<feature type="domain" description="Coenzyme Q-binding protein COQ10 START" evidence="1">
    <location>
        <begin position="15"/>
        <end position="50"/>
    </location>
</feature>
<dbReference type="InterPro" id="IPR023393">
    <property type="entry name" value="START-like_dom_sf"/>
</dbReference>
<evidence type="ECO:0000313" key="3">
    <source>
        <dbReference type="Proteomes" id="UP000540685"/>
    </source>
</evidence>
<keyword evidence="3" id="KW-1185">Reference proteome</keyword>